<reference evidence="2 3" key="1">
    <citation type="submission" date="2016-11" db="EMBL/GenBank/DDBJ databases">
        <authorList>
            <person name="Jaros S."/>
            <person name="Januszkiewicz K."/>
            <person name="Wedrychowicz H."/>
        </authorList>
    </citation>
    <scope>NUCLEOTIDE SEQUENCE [LARGE SCALE GENOMIC DNA]</scope>
    <source>
        <strain evidence="2 3">GAS138</strain>
    </source>
</reference>
<gene>
    <name evidence="2" type="ORF">SAMN05443248_5352</name>
</gene>
<feature type="chain" id="PRO_5012883841" description="Pentapeptide MXKDX repeat protein" evidence="1">
    <location>
        <begin position="22"/>
        <end position="88"/>
    </location>
</feature>
<evidence type="ECO:0000313" key="2">
    <source>
        <dbReference type="EMBL" id="SHH59920.1"/>
    </source>
</evidence>
<feature type="signal peptide" evidence="1">
    <location>
        <begin position="1"/>
        <end position="21"/>
    </location>
</feature>
<protein>
    <recommendedName>
        <fullName evidence="4">Pentapeptide MXKDX repeat protein</fullName>
    </recommendedName>
</protein>
<sequence>MLKTISAALLAVSVLAAPAFAADAGKTSPAPAVKTVQGKPSVLNANAKMGDHHRHYRHHGFHKRMGALKTHRFSKVAIKHVKPAAKHG</sequence>
<dbReference type="AlphaFoldDB" id="A0A1M5UAF7"/>
<proteinExistence type="predicted"/>
<name>A0A1M5UAF7_9BRAD</name>
<accession>A0A1M5UAF7</accession>
<evidence type="ECO:0000313" key="3">
    <source>
        <dbReference type="Proteomes" id="UP000189796"/>
    </source>
</evidence>
<evidence type="ECO:0000256" key="1">
    <source>
        <dbReference type="SAM" id="SignalP"/>
    </source>
</evidence>
<dbReference type="NCBIfam" id="NF047414">
    <property type="entry name" value="BRANT_His_rich"/>
    <property type="match status" value="1"/>
</dbReference>
<dbReference type="InterPro" id="IPR058098">
    <property type="entry name" value="BRANT-like"/>
</dbReference>
<dbReference type="EMBL" id="LT670817">
    <property type="protein sequence ID" value="SHH59920.1"/>
    <property type="molecule type" value="Genomic_DNA"/>
</dbReference>
<dbReference type="RefSeq" id="WP_079603981.1">
    <property type="nucleotide sequence ID" value="NZ_LT670817.1"/>
</dbReference>
<keyword evidence="1" id="KW-0732">Signal</keyword>
<evidence type="ECO:0008006" key="4">
    <source>
        <dbReference type="Google" id="ProtNLM"/>
    </source>
</evidence>
<organism evidence="2 3">
    <name type="scientific">Bradyrhizobium erythrophlei</name>
    <dbReference type="NCBI Taxonomy" id="1437360"/>
    <lineage>
        <taxon>Bacteria</taxon>
        <taxon>Pseudomonadati</taxon>
        <taxon>Pseudomonadota</taxon>
        <taxon>Alphaproteobacteria</taxon>
        <taxon>Hyphomicrobiales</taxon>
        <taxon>Nitrobacteraceae</taxon>
        <taxon>Bradyrhizobium</taxon>
    </lineage>
</organism>
<dbReference type="Proteomes" id="UP000189796">
    <property type="component" value="Chromosome I"/>
</dbReference>